<proteinExistence type="predicted"/>
<dbReference type="RefSeq" id="WP_031593755.1">
    <property type="nucleotide sequence ID" value="NZ_JACRVA010000029.1"/>
</dbReference>
<reference evidence="2" key="1">
    <citation type="submission" date="2022-05" db="EMBL/GenBank/DDBJ databases">
        <authorList>
            <person name="Pothier F. J."/>
        </authorList>
    </citation>
    <scope>NUCLEOTIDE SEQUENCE</scope>
    <source>
        <strain evidence="2">DAPP-PG734</strain>
        <plasmid evidence="2">P3</plasmid>
    </source>
</reference>
<dbReference type="Proteomes" id="UP001158961">
    <property type="component" value="Plasmid P3"/>
</dbReference>
<dbReference type="PROSITE" id="PS51186">
    <property type="entry name" value="GNAT"/>
    <property type="match status" value="1"/>
</dbReference>
<gene>
    <name evidence="2" type="ORF">DAPPPG734_25055</name>
</gene>
<dbReference type="AlphaFoldDB" id="A0AAN2FI25"/>
<accession>A0AAN2FI25</accession>
<dbReference type="InterPro" id="IPR016181">
    <property type="entry name" value="Acyl_CoA_acyltransferase"/>
</dbReference>
<feature type="domain" description="N-acetyltransferase" evidence="1">
    <location>
        <begin position="22"/>
        <end position="177"/>
    </location>
</feature>
<protein>
    <submittedName>
        <fullName evidence="2">Ribosomal N-acetyltransferase YdaF</fullName>
    </submittedName>
</protein>
<dbReference type="PANTHER" id="PTHR43792">
    <property type="entry name" value="GNAT FAMILY, PUTATIVE (AFU_ORTHOLOGUE AFUA_3G00765)-RELATED-RELATED"/>
    <property type="match status" value="1"/>
</dbReference>
<sequence>MTTEEPAKVPAEIPLKVTSPRLTYRPLRQEDWPFYLAVSQDRSVMQYISDPRSAEEIRTHSFDVRLPAWYKGCRHWLCLVIGEKTSGSPAGFCGFIDRGEGIAEFGFILAADAQGKGYGSESLHAIITFCFEQQDYRKLIATVTAGNAASRRTLISAGFVQEGTLRQNFFLNGQWQDDWIFGLLKQEYRPAHSP</sequence>
<dbReference type="InterPro" id="IPR051531">
    <property type="entry name" value="N-acetyltransferase"/>
</dbReference>
<geneLocation type="plasmid" evidence="2 3">
    <name>P3</name>
</geneLocation>
<dbReference type="EMBL" id="OW970318">
    <property type="protein sequence ID" value="CAH6381102.1"/>
    <property type="molecule type" value="Genomic_DNA"/>
</dbReference>
<dbReference type="PANTHER" id="PTHR43792:SF1">
    <property type="entry name" value="N-ACETYLTRANSFERASE DOMAIN-CONTAINING PROTEIN"/>
    <property type="match status" value="1"/>
</dbReference>
<evidence type="ECO:0000259" key="1">
    <source>
        <dbReference type="PROSITE" id="PS51186"/>
    </source>
</evidence>
<organism evidence="2 3">
    <name type="scientific">Enterobacter agglomerans</name>
    <name type="common">Erwinia herbicola</name>
    <name type="synonym">Pantoea agglomerans</name>
    <dbReference type="NCBI Taxonomy" id="549"/>
    <lineage>
        <taxon>Bacteria</taxon>
        <taxon>Pseudomonadati</taxon>
        <taxon>Pseudomonadota</taxon>
        <taxon>Gammaproteobacteria</taxon>
        <taxon>Enterobacterales</taxon>
        <taxon>Erwiniaceae</taxon>
        <taxon>Pantoea</taxon>
        <taxon>Pantoea agglomerans group</taxon>
    </lineage>
</organism>
<evidence type="ECO:0000313" key="2">
    <source>
        <dbReference type="EMBL" id="CAH6381102.1"/>
    </source>
</evidence>
<dbReference type="GO" id="GO:0016747">
    <property type="term" value="F:acyltransferase activity, transferring groups other than amino-acyl groups"/>
    <property type="evidence" value="ECO:0007669"/>
    <property type="project" value="InterPro"/>
</dbReference>
<dbReference type="InterPro" id="IPR000182">
    <property type="entry name" value="GNAT_dom"/>
</dbReference>
<keyword evidence="2" id="KW-0614">Plasmid</keyword>
<dbReference type="Pfam" id="PF13302">
    <property type="entry name" value="Acetyltransf_3"/>
    <property type="match status" value="1"/>
</dbReference>
<evidence type="ECO:0000313" key="3">
    <source>
        <dbReference type="Proteomes" id="UP001158961"/>
    </source>
</evidence>
<dbReference type="Gene3D" id="3.40.630.30">
    <property type="match status" value="1"/>
</dbReference>
<name>A0AAN2FI25_ENTAG</name>
<dbReference type="SUPFAM" id="SSF55729">
    <property type="entry name" value="Acyl-CoA N-acyltransferases (Nat)"/>
    <property type="match status" value="1"/>
</dbReference>